<dbReference type="InterPro" id="IPR017756">
    <property type="entry name" value="TM_Gly-Cys-Arg_CS"/>
</dbReference>
<evidence type="ECO:0000256" key="9">
    <source>
        <dbReference type="ARBA" id="ARBA00022833"/>
    </source>
</evidence>
<comment type="subcellular location">
    <subcellularLocation>
        <location evidence="2">Secreted</location>
    </subcellularLocation>
</comment>
<dbReference type="SUPFAM" id="SSF52025">
    <property type="entry name" value="PA domain"/>
    <property type="match status" value="1"/>
</dbReference>
<dbReference type="EMBL" id="JAQNDM010000002">
    <property type="protein sequence ID" value="MDC0708406.1"/>
    <property type="molecule type" value="Genomic_DNA"/>
</dbReference>
<dbReference type="RefSeq" id="WP_272136221.1">
    <property type="nucleotide sequence ID" value="NZ_JAQNDM010000002.1"/>
</dbReference>
<dbReference type="Gene3D" id="1.10.390.10">
    <property type="entry name" value="Neutral Protease Domain 2"/>
    <property type="match status" value="1"/>
</dbReference>
<keyword evidence="6" id="KW-0479">Metal-binding</keyword>
<sequence>MRLRKKVLTGLLLVPLVSSPVWAKERALADAFLAQQQEKALSVTQAALEARGLRIAHTEERLGVPTVLWNARLGTERAHAFAGQRPEVAARAHLAQVADIYRLEREDISGAVLHSIHQPTQGPVVVRFTQKVEGIEVFRSGLNVALTRDNTLVAVTGYMAPHEAVAVRRRTVGTDFSLGASEAIARAFKDLTDTAISGRSLVSAGTQGEFVHFAFEPGVATVLPHAMAVPARAKKVFFTLPDGLQPAWYVELNVGTKGSSDADYHSFVVSASDGRVLFSNNLTVEDSFSYRVWADSNSFIPDDGPHGTGATPHPTGVPDSYQAPFVAPSLITLQNVPFSRNDPWLAPGATQTTGNNVEAYADLLAPDGFQPGGDLRADTTAPGVFDYTYDVTQAPGSSAIQRKAAVAHLFYLNNFLHDWYYDFGFDEASGNAQQLNYGRGGVEGDSIKAEAQDYSGRNNANMSTPSDGARPRMQMYVFDGVPDVQVTAPASIAGPLDAGSAAWGKLAYDLTGNLVIPNPTGITEGCEPFPANAFTGKIVLLDRGTCNYTVKAINAQNAGAIAILVANNVTAAVALSLGGADPAVTIAAAGLTQATGNVLKNEVKNNNSTVTVKMKKQESFDRDGTIDNAIVAHEWGHYISNRLVGNANGLTNNQGRSMGEGWADFHSMLMVVREEDRNRPGNNQFQGVYAMAGYTQSGGANNGHYFGIRRLPYSTSFSKNALTYKHFATGSALPTTHPINASSMAGLGNSQVHAGGEVWSSMLWECYASLLNAHPFQEAQNRMKSYLVAAYKLTPNAPTLLEARDAVLAAAAASDPADYARFRAAFAKRGAGASAKAADRGSVDHVGLVESFENGNNLEVVSIRLDDSISGCDADGVLDVGETGLLQVTVKNTGTAALSSFTSNVAASGASSVLEFPSGNTLNFPSLQPSATVTRSIQVKLTSIVGAEPRAGLTVTFDEPSLPTGAKTAKYNGRVHYDELLGQSSTETFEPETTQWVSTPVNRWVPQLERDEDGTPRRYFHVADLSVASDMVFTSPWLKVNPTGNFTLSYKYRHSLEGTTSSAGPVAPWYDGVALEATTDGTTWENVFSKYGVVGGLNGTLAAGDNPLLAVRAHVGLNAAFPGWSSATANFGAQLADKNVRFRFRIGSDSSTGAYGFDLDDVTVTNATTTPFTALVAESSTGASCNRRPVADVGQASNSVAEFVTVGGELVRSTVTLNGTGSVDPDGQALTYLWTQVGGPAVTLSGATSATPTFVADVSRNTLFSFQLVVKDGTDESQPKVADVTIVNVNRKPVAVIAGPATVADSSPTPVTLDGSGSTDPDGEVLTYTWRQTAGTPVTLSSATSAKPTFAVPSVTADTLLTFELVVRDGAANSDPKTFNVTVTHVNQAPTASAGADQTVTVGDAVTLTGSATDPEGEALSYAWTVVDSQGVTVQLTGADTATPSFTAPSVPAGQQLTLTFQLVASAGGQASAPDTVTVTIRAPHANRAPVAHPRKLPSDINATRLTLDASTSTDPEGDALTFQWEQVAGPPVTLSSTTDASVNFEVPKTDSATQLQFKLTVTDTAGASSSDVVEVLVLGEKDDSSGCSSTGDSAGSLMVLSLLAGVLLSRRRHLPSA</sequence>
<dbReference type="Pfam" id="PF02225">
    <property type="entry name" value="PA"/>
    <property type="match status" value="1"/>
</dbReference>
<evidence type="ECO:0000256" key="2">
    <source>
        <dbReference type="ARBA" id="ARBA00004613"/>
    </source>
</evidence>
<dbReference type="InterPro" id="IPR024038">
    <property type="entry name" value="MYXO-CTERM"/>
</dbReference>
<keyword evidence="8" id="KW-0378">Hydrolase</keyword>
<evidence type="ECO:0000256" key="12">
    <source>
        <dbReference type="SAM" id="SignalP"/>
    </source>
</evidence>
<dbReference type="InterPro" id="IPR022409">
    <property type="entry name" value="PKD/Chitinase_dom"/>
</dbReference>
<dbReference type="NCBIfam" id="TIGR03901">
    <property type="entry name" value="MYXO-CTERM"/>
    <property type="match status" value="1"/>
</dbReference>
<comment type="cofactor">
    <cofactor evidence="1">
        <name>Zn(2+)</name>
        <dbReference type="ChEBI" id="CHEBI:29105"/>
    </cofactor>
</comment>
<dbReference type="Proteomes" id="UP001221838">
    <property type="component" value="Unassembled WGS sequence"/>
</dbReference>
<dbReference type="InterPro" id="IPR027268">
    <property type="entry name" value="Peptidase_M4/M1_CTD_sf"/>
</dbReference>
<keyword evidence="7 12" id="KW-0732">Signal</keyword>
<dbReference type="Gene3D" id="3.50.30.30">
    <property type="match status" value="1"/>
</dbReference>
<keyword evidence="11" id="KW-0865">Zymogen</keyword>
<feature type="chain" id="PRO_5045447544" evidence="12">
    <location>
        <begin position="24"/>
        <end position="1618"/>
    </location>
</feature>
<gene>
    <name evidence="14" type="ORF">POL68_08000</name>
</gene>
<comment type="caution">
    <text evidence="14">The sequence shown here is derived from an EMBL/GenBank/DDBJ whole genome shotgun (WGS) entry which is preliminary data.</text>
</comment>
<dbReference type="Pfam" id="PF02128">
    <property type="entry name" value="Peptidase_M36"/>
    <property type="match status" value="1"/>
</dbReference>
<organism evidence="14 15">
    <name type="scientific">Stigmatella ashevillensis</name>
    <dbReference type="NCBI Taxonomy" id="2995309"/>
    <lineage>
        <taxon>Bacteria</taxon>
        <taxon>Pseudomonadati</taxon>
        <taxon>Myxococcota</taxon>
        <taxon>Myxococcia</taxon>
        <taxon>Myxococcales</taxon>
        <taxon>Cystobacterineae</taxon>
        <taxon>Archangiaceae</taxon>
        <taxon>Stigmatella</taxon>
    </lineage>
</organism>
<dbReference type="NCBIfam" id="TIGR03382">
    <property type="entry name" value="GC_trans_RRR"/>
    <property type="match status" value="1"/>
</dbReference>
<dbReference type="SUPFAM" id="SSF55486">
    <property type="entry name" value="Metalloproteases ('zincins'), catalytic domain"/>
    <property type="match status" value="1"/>
</dbReference>
<dbReference type="Pfam" id="PF22352">
    <property type="entry name" value="K319L-like_PKD"/>
    <property type="match status" value="4"/>
</dbReference>
<keyword evidence="9" id="KW-0862">Zinc</keyword>
<feature type="domain" description="PKD/Chitinase" evidence="13">
    <location>
        <begin position="1294"/>
        <end position="1384"/>
    </location>
</feature>
<feature type="domain" description="PKD/Chitinase" evidence="13">
    <location>
        <begin position="1391"/>
        <end position="1484"/>
    </location>
</feature>
<evidence type="ECO:0000256" key="5">
    <source>
        <dbReference type="ARBA" id="ARBA00022670"/>
    </source>
</evidence>
<protein>
    <submittedName>
        <fullName evidence="14">Myxosortase-dependent M36 family metallopeptidase</fullName>
    </submittedName>
</protein>
<dbReference type="InterPro" id="IPR046450">
    <property type="entry name" value="PA_dom_sf"/>
</dbReference>
<evidence type="ECO:0000256" key="11">
    <source>
        <dbReference type="ARBA" id="ARBA00023145"/>
    </source>
</evidence>
<dbReference type="InterPro" id="IPR003137">
    <property type="entry name" value="PA_domain"/>
</dbReference>
<dbReference type="Gene3D" id="2.60.120.260">
    <property type="entry name" value="Galactose-binding domain-like"/>
    <property type="match status" value="1"/>
</dbReference>
<feature type="signal peptide" evidence="12">
    <location>
        <begin position="1"/>
        <end position="23"/>
    </location>
</feature>
<evidence type="ECO:0000256" key="4">
    <source>
        <dbReference type="ARBA" id="ARBA00022525"/>
    </source>
</evidence>
<evidence type="ECO:0000256" key="1">
    <source>
        <dbReference type="ARBA" id="ARBA00001947"/>
    </source>
</evidence>
<comment type="similarity">
    <text evidence="3">Belongs to the peptidase M36 family.</text>
</comment>
<dbReference type="PANTHER" id="PTHR33478">
    <property type="entry name" value="EXTRACELLULAR METALLOPROTEINASE MEP"/>
    <property type="match status" value="1"/>
</dbReference>
<evidence type="ECO:0000256" key="6">
    <source>
        <dbReference type="ARBA" id="ARBA00022723"/>
    </source>
</evidence>
<keyword evidence="4" id="KW-0964">Secreted</keyword>
<dbReference type="PANTHER" id="PTHR33478:SF1">
    <property type="entry name" value="EXTRACELLULAR METALLOPROTEINASE MEP"/>
    <property type="match status" value="1"/>
</dbReference>
<evidence type="ECO:0000256" key="3">
    <source>
        <dbReference type="ARBA" id="ARBA00006006"/>
    </source>
</evidence>
<name>A0ABT5D807_9BACT</name>
<dbReference type="Gene3D" id="3.10.170.10">
    <property type="match status" value="1"/>
</dbReference>
<reference evidence="14 15" key="1">
    <citation type="submission" date="2022-11" db="EMBL/GenBank/DDBJ databases">
        <title>Minimal conservation of predation-associated metabolite biosynthetic gene clusters underscores biosynthetic potential of Myxococcota including descriptions for ten novel species: Archangium lansinium sp. nov., Myxococcus landrumus sp. nov., Nannocystis bai.</title>
        <authorList>
            <person name="Ahearne A."/>
            <person name="Stevens C."/>
            <person name="Dowd S."/>
        </authorList>
    </citation>
    <scope>NUCLEOTIDE SEQUENCE [LARGE SCALE GENOMIC DNA]</scope>
    <source>
        <strain evidence="14 15">NCWAL01</strain>
    </source>
</reference>
<dbReference type="InterPro" id="IPR050371">
    <property type="entry name" value="Fungal_virulence_M36"/>
</dbReference>
<keyword evidence="10" id="KW-0482">Metalloprotease</keyword>
<dbReference type="Pfam" id="PF07504">
    <property type="entry name" value="FTP"/>
    <property type="match status" value="1"/>
</dbReference>
<dbReference type="InterPro" id="IPR011096">
    <property type="entry name" value="FTP_domain"/>
</dbReference>
<evidence type="ECO:0000256" key="7">
    <source>
        <dbReference type="ARBA" id="ARBA00022729"/>
    </source>
</evidence>
<evidence type="ECO:0000313" key="14">
    <source>
        <dbReference type="EMBL" id="MDC0708406.1"/>
    </source>
</evidence>
<dbReference type="CDD" id="cd04818">
    <property type="entry name" value="PA_subtilisin_1"/>
    <property type="match status" value="1"/>
</dbReference>
<feature type="domain" description="PKD/Chitinase" evidence="13">
    <location>
        <begin position="1200"/>
        <end position="1284"/>
    </location>
</feature>
<dbReference type="SMART" id="SM00089">
    <property type="entry name" value="PKD"/>
    <property type="match status" value="4"/>
</dbReference>
<evidence type="ECO:0000256" key="8">
    <source>
        <dbReference type="ARBA" id="ARBA00022801"/>
    </source>
</evidence>
<dbReference type="InterPro" id="IPR013783">
    <property type="entry name" value="Ig-like_fold"/>
</dbReference>
<evidence type="ECO:0000256" key="10">
    <source>
        <dbReference type="ARBA" id="ARBA00023049"/>
    </source>
</evidence>
<keyword evidence="15" id="KW-1185">Reference proteome</keyword>
<dbReference type="NCBIfam" id="NF038112">
    <property type="entry name" value="myxo_dep_M36"/>
    <property type="match status" value="1"/>
</dbReference>
<proteinExistence type="inferred from homology"/>
<dbReference type="Gene3D" id="2.60.40.10">
    <property type="entry name" value="Immunoglobulins"/>
    <property type="match status" value="4"/>
</dbReference>
<evidence type="ECO:0000259" key="13">
    <source>
        <dbReference type="SMART" id="SM00089"/>
    </source>
</evidence>
<feature type="domain" description="PKD/Chitinase" evidence="13">
    <location>
        <begin position="1486"/>
        <end position="1581"/>
    </location>
</feature>
<accession>A0ABT5D807</accession>
<dbReference type="InterPro" id="IPR001842">
    <property type="entry name" value="Peptidase_M36"/>
</dbReference>
<evidence type="ECO:0000313" key="15">
    <source>
        <dbReference type="Proteomes" id="UP001221838"/>
    </source>
</evidence>
<keyword evidence="5" id="KW-0645">Protease</keyword>